<dbReference type="RefSeq" id="WP_128213269.1">
    <property type="nucleotide sequence ID" value="NZ_CP025746.1"/>
</dbReference>
<dbReference type="KEGG" id="cmah:C1I91_12985"/>
<keyword evidence="3" id="KW-1185">Reference proteome</keyword>
<evidence type="ECO:0000313" key="3">
    <source>
        <dbReference type="Proteomes" id="UP000286268"/>
    </source>
</evidence>
<dbReference type="Proteomes" id="UP000286268">
    <property type="component" value="Chromosome"/>
</dbReference>
<gene>
    <name evidence="2" type="ORF">C1I91_12985</name>
</gene>
<name>A0A410DTV5_9CLOT</name>
<feature type="transmembrane region" description="Helical" evidence="1">
    <location>
        <begin position="81"/>
        <end position="102"/>
    </location>
</feature>
<dbReference type="EMBL" id="CP025746">
    <property type="protein sequence ID" value="QAA32481.1"/>
    <property type="molecule type" value="Genomic_DNA"/>
</dbReference>
<evidence type="ECO:0000256" key="1">
    <source>
        <dbReference type="SAM" id="Phobius"/>
    </source>
</evidence>
<sequence length="181" mass="20814">MKVKNWYKVNKVKSKIPFVLFPILFALGLLLPKVMNLFGGFKAKFIGAVMTYTFSAIVLFCLGSYYCVLHKAEGYKYSSRISVRTVGIIFLLLTAYIGVAVLPKYYKDLSRVVKSEYVSYDGELTELSISDDRTTFTKFTLGKKKFVMNKNLSDKNFFVKGKSYHVEMLPNTDFVVQVYRY</sequence>
<reference evidence="2 3" key="1">
    <citation type="submission" date="2018-01" db="EMBL/GenBank/DDBJ databases">
        <title>Genome Sequencing and Assembly of Anaerobacter polyendosporus strain CT4.</title>
        <authorList>
            <person name="Tachaapaikoon C."/>
            <person name="Sutheeworapong S."/>
            <person name="Jenjaroenpun P."/>
            <person name="Wongsurawat T."/>
            <person name="Nookeaw I."/>
            <person name="Cheawchanlertfa P."/>
            <person name="Kosugi A."/>
            <person name="Cheevadhanarak S."/>
            <person name="Ratanakhanokchai K."/>
        </authorList>
    </citation>
    <scope>NUCLEOTIDE SEQUENCE [LARGE SCALE GENOMIC DNA]</scope>
    <source>
        <strain evidence="2 3">CT4</strain>
    </source>
</reference>
<organism evidence="2 3">
    <name type="scientific">Clostridium manihotivorum</name>
    <dbReference type="NCBI Taxonomy" id="2320868"/>
    <lineage>
        <taxon>Bacteria</taxon>
        <taxon>Bacillati</taxon>
        <taxon>Bacillota</taxon>
        <taxon>Clostridia</taxon>
        <taxon>Eubacteriales</taxon>
        <taxon>Clostridiaceae</taxon>
        <taxon>Clostridium</taxon>
    </lineage>
</organism>
<keyword evidence="1" id="KW-0472">Membrane</keyword>
<keyword evidence="1" id="KW-1133">Transmembrane helix</keyword>
<feature type="transmembrane region" description="Helical" evidence="1">
    <location>
        <begin position="46"/>
        <end position="69"/>
    </location>
</feature>
<protein>
    <submittedName>
        <fullName evidence="2">Uncharacterized protein</fullName>
    </submittedName>
</protein>
<dbReference type="AlphaFoldDB" id="A0A410DTV5"/>
<accession>A0A410DTV5</accession>
<evidence type="ECO:0000313" key="2">
    <source>
        <dbReference type="EMBL" id="QAA32481.1"/>
    </source>
</evidence>
<proteinExistence type="predicted"/>
<keyword evidence="1" id="KW-0812">Transmembrane</keyword>
<dbReference type="OrthoDB" id="2664636at2"/>